<feature type="signal peptide" evidence="3">
    <location>
        <begin position="1"/>
        <end position="27"/>
    </location>
</feature>
<dbReference type="Gene3D" id="3.40.50.720">
    <property type="entry name" value="NAD(P)-binding Rossmann-like Domain"/>
    <property type="match status" value="1"/>
</dbReference>
<keyword evidence="3" id="KW-0732">Signal</keyword>
<accession>A0ABT3SAN6</accession>
<proteinExistence type="inferred from homology"/>
<dbReference type="PRINTS" id="PR00081">
    <property type="entry name" value="GDHRDH"/>
</dbReference>
<dbReference type="Proteomes" id="UP001300745">
    <property type="component" value="Unassembled WGS sequence"/>
</dbReference>
<keyword evidence="5" id="KW-1185">Reference proteome</keyword>
<comment type="caution">
    <text evidence="4">The sequence shown here is derived from an EMBL/GenBank/DDBJ whole genome shotgun (WGS) entry which is preliminary data.</text>
</comment>
<dbReference type="PRINTS" id="PR00080">
    <property type="entry name" value="SDRFAMILY"/>
</dbReference>
<keyword evidence="2" id="KW-0560">Oxidoreductase</keyword>
<dbReference type="InterPro" id="IPR036291">
    <property type="entry name" value="NAD(P)-bd_dom_sf"/>
</dbReference>
<dbReference type="EMBL" id="JAPJDO010000004">
    <property type="protein sequence ID" value="MCX2936447.1"/>
    <property type="molecule type" value="Genomic_DNA"/>
</dbReference>
<evidence type="ECO:0000313" key="5">
    <source>
        <dbReference type="Proteomes" id="UP001300745"/>
    </source>
</evidence>
<evidence type="ECO:0000313" key="4">
    <source>
        <dbReference type="EMBL" id="MCX2936447.1"/>
    </source>
</evidence>
<dbReference type="NCBIfam" id="NF005559">
    <property type="entry name" value="PRK07231.1"/>
    <property type="match status" value="1"/>
</dbReference>
<dbReference type="PANTHER" id="PTHR24321">
    <property type="entry name" value="DEHYDROGENASES, SHORT CHAIN"/>
    <property type="match status" value="1"/>
</dbReference>
<dbReference type="InterPro" id="IPR020904">
    <property type="entry name" value="Sc_DH/Rdtase_CS"/>
</dbReference>
<dbReference type="InterPro" id="IPR002347">
    <property type="entry name" value="SDR_fam"/>
</dbReference>
<evidence type="ECO:0000256" key="2">
    <source>
        <dbReference type="ARBA" id="ARBA00023002"/>
    </source>
</evidence>
<name>A0ABT3SAN6_9MYCO</name>
<organism evidence="4 5">
    <name type="scientific">Mycobacterium pinniadriaticum</name>
    <dbReference type="NCBI Taxonomy" id="2994102"/>
    <lineage>
        <taxon>Bacteria</taxon>
        <taxon>Bacillati</taxon>
        <taxon>Actinomycetota</taxon>
        <taxon>Actinomycetes</taxon>
        <taxon>Mycobacteriales</taxon>
        <taxon>Mycobacteriaceae</taxon>
        <taxon>Mycobacterium</taxon>
    </lineage>
</organism>
<feature type="chain" id="PRO_5047019229" evidence="3">
    <location>
        <begin position="28"/>
        <end position="244"/>
    </location>
</feature>
<evidence type="ECO:0000256" key="3">
    <source>
        <dbReference type="SAM" id="SignalP"/>
    </source>
</evidence>
<sequence>MMTLNGKVALVTGAASGIGAAAARALAASGAQVYLADVNAHGAKAVAADIPAAEGVHLDVTDDESWTAAVDQVTARSGPISVLVNNAGIFTPGGLEAIGQAEFQRTFDVNALGVFLGMKAVLDSMKAAGGGSIVNVSSSAGLVGVKDAIAYSASKWAVRGLTRSAALDLASYSIRVNSVHPGLIETPIFTGFPREVLDVMTAALPQPRLGRPEEVAAVIAFLASDASSFCTGSEFTVDGGYACA</sequence>
<reference evidence="4 5" key="1">
    <citation type="submission" date="2022-11" db="EMBL/GenBank/DDBJ databases">
        <title>Mycobacterium sp. nov.</title>
        <authorList>
            <person name="Papic B."/>
            <person name="Spicic S."/>
            <person name="Duvnjak S."/>
        </authorList>
    </citation>
    <scope>NUCLEOTIDE SEQUENCE [LARGE SCALE GENOMIC DNA]</scope>
    <source>
        <strain evidence="4 5">CVI_P4</strain>
    </source>
</reference>
<dbReference type="PROSITE" id="PS00061">
    <property type="entry name" value="ADH_SHORT"/>
    <property type="match status" value="1"/>
</dbReference>
<protein>
    <submittedName>
        <fullName evidence="4">SDR family oxidoreductase</fullName>
    </submittedName>
</protein>
<dbReference type="Pfam" id="PF13561">
    <property type="entry name" value="adh_short_C2"/>
    <property type="match status" value="1"/>
</dbReference>
<gene>
    <name evidence="4" type="ORF">ORI27_07045</name>
</gene>
<comment type="similarity">
    <text evidence="1">Belongs to the short-chain dehydrogenases/reductases (SDR) family.</text>
</comment>
<dbReference type="SUPFAM" id="SSF51735">
    <property type="entry name" value="NAD(P)-binding Rossmann-fold domains"/>
    <property type="match status" value="1"/>
</dbReference>
<dbReference type="PANTHER" id="PTHR24321:SF8">
    <property type="entry name" value="ESTRADIOL 17-BETA-DEHYDROGENASE 8-RELATED"/>
    <property type="match status" value="1"/>
</dbReference>
<evidence type="ECO:0000256" key="1">
    <source>
        <dbReference type="ARBA" id="ARBA00006484"/>
    </source>
</evidence>